<dbReference type="EMBL" id="KV878214">
    <property type="protein sequence ID" value="OJJ33518.1"/>
    <property type="molecule type" value="Genomic_DNA"/>
</dbReference>
<organism evidence="2 3">
    <name type="scientific">Aspergillus wentii DTO 134E9</name>
    <dbReference type="NCBI Taxonomy" id="1073089"/>
    <lineage>
        <taxon>Eukaryota</taxon>
        <taxon>Fungi</taxon>
        <taxon>Dikarya</taxon>
        <taxon>Ascomycota</taxon>
        <taxon>Pezizomycotina</taxon>
        <taxon>Eurotiomycetes</taxon>
        <taxon>Eurotiomycetidae</taxon>
        <taxon>Eurotiales</taxon>
        <taxon>Aspergillaceae</taxon>
        <taxon>Aspergillus</taxon>
        <taxon>Aspergillus subgen. Cremei</taxon>
    </lineage>
</organism>
<name>A0A1L9RF67_ASPWE</name>
<reference evidence="3" key="1">
    <citation type="journal article" date="2017" name="Genome Biol.">
        <title>Comparative genomics reveals high biological diversity and specific adaptations in the industrially and medically important fungal genus Aspergillus.</title>
        <authorList>
            <person name="de Vries R.P."/>
            <person name="Riley R."/>
            <person name="Wiebenga A."/>
            <person name="Aguilar-Osorio G."/>
            <person name="Amillis S."/>
            <person name="Uchima C.A."/>
            <person name="Anderluh G."/>
            <person name="Asadollahi M."/>
            <person name="Askin M."/>
            <person name="Barry K."/>
            <person name="Battaglia E."/>
            <person name="Bayram O."/>
            <person name="Benocci T."/>
            <person name="Braus-Stromeyer S.A."/>
            <person name="Caldana C."/>
            <person name="Canovas D."/>
            <person name="Cerqueira G.C."/>
            <person name="Chen F."/>
            <person name="Chen W."/>
            <person name="Choi C."/>
            <person name="Clum A."/>
            <person name="Dos Santos R.A."/>
            <person name="Damasio A.R."/>
            <person name="Diallinas G."/>
            <person name="Emri T."/>
            <person name="Fekete E."/>
            <person name="Flipphi M."/>
            <person name="Freyberg S."/>
            <person name="Gallo A."/>
            <person name="Gournas C."/>
            <person name="Habgood R."/>
            <person name="Hainaut M."/>
            <person name="Harispe M.L."/>
            <person name="Henrissat B."/>
            <person name="Hilden K.S."/>
            <person name="Hope R."/>
            <person name="Hossain A."/>
            <person name="Karabika E."/>
            <person name="Karaffa L."/>
            <person name="Karanyi Z."/>
            <person name="Krasevec N."/>
            <person name="Kuo A."/>
            <person name="Kusch H."/>
            <person name="LaButti K."/>
            <person name="Lagendijk E.L."/>
            <person name="Lapidus A."/>
            <person name="Levasseur A."/>
            <person name="Lindquist E."/>
            <person name="Lipzen A."/>
            <person name="Logrieco A.F."/>
            <person name="MacCabe A."/>
            <person name="Maekelae M.R."/>
            <person name="Malavazi I."/>
            <person name="Melin P."/>
            <person name="Meyer V."/>
            <person name="Mielnichuk N."/>
            <person name="Miskei M."/>
            <person name="Molnar A.P."/>
            <person name="Mule G."/>
            <person name="Ngan C.Y."/>
            <person name="Orejas M."/>
            <person name="Orosz E."/>
            <person name="Ouedraogo J.P."/>
            <person name="Overkamp K.M."/>
            <person name="Park H.-S."/>
            <person name="Perrone G."/>
            <person name="Piumi F."/>
            <person name="Punt P.J."/>
            <person name="Ram A.F."/>
            <person name="Ramon A."/>
            <person name="Rauscher S."/>
            <person name="Record E."/>
            <person name="Riano-Pachon D.M."/>
            <person name="Robert V."/>
            <person name="Roehrig J."/>
            <person name="Ruller R."/>
            <person name="Salamov A."/>
            <person name="Salih N.S."/>
            <person name="Samson R.A."/>
            <person name="Sandor E."/>
            <person name="Sanguinetti M."/>
            <person name="Schuetze T."/>
            <person name="Sepcic K."/>
            <person name="Shelest E."/>
            <person name="Sherlock G."/>
            <person name="Sophianopoulou V."/>
            <person name="Squina F.M."/>
            <person name="Sun H."/>
            <person name="Susca A."/>
            <person name="Todd R.B."/>
            <person name="Tsang A."/>
            <person name="Unkles S.E."/>
            <person name="van de Wiele N."/>
            <person name="van Rossen-Uffink D."/>
            <person name="Oliveira J.V."/>
            <person name="Vesth T.C."/>
            <person name="Visser J."/>
            <person name="Yu J.-H."/>
            <person name="Zhou M."/>
            <person name="Andersen M.R."/>
            <person name="Archer D.B."/>
            <person name="Baker S.E."/>
            <person name="Benoit I."/>
            <person name="Brakhage A.A."/>
            <person name="Braus G.H."/>
            <person name="Fischer R."/>
            <person name="Frisvad J.C."/>
            <person name="Goldman G.H."/>
            <person name="Houbraken J."/>
            <person name="Oakley B."/>
            <person name="Pocsi I."/>
            <person name="Scazzocchio C."/>
            <person name="Seiboth B."/>
            <person name="vanKuyk P.A."/>
            <person name="Wortman J."/>
            <person name="Dyer P.S."/>
            <person name="Grigoriev I.V."/>
        </authorList>
    </citation>
    <scope>NUCLEOTIDE SEQUENCE [LARGE SCALE GENOMIC DNA]</scope>
    <source>
        <strain evidence="3">DTO 134E9</strain>
    </source>
</reference>
<evidence type="ECO:0000313" key="2">
    <source>
        <dbReference type="EMBL" id="OJJ33518.1"/>
    </source>
</evidence>
<dbReference type="GeneID" id="63755004"/>
<evidence type="ECO:0000313" key="3">
    <source>
        <dbReference type="Proteomes" id="UP000184383"/>
    </source>
</evidence>
<gene>
    <name evidence="2" type="ORF">ASPWEDRAFT_71034</name>
</gene>
<dbReference type="OrthoDB" id="3917713at2759"/>
<feature type="signal peptide" evidence="1">
    <location>
        <begin position="1"/>
        <end position="19"/>
    </location>
</feature>
<protein>
    <recommendedName>
        <fullName evidence="4">CYTH domain-containing protein</fullName>
    </recommendedName>
</protein>
<proteinExistence type="predicted"/>
<dbReference type="RefSeq" id="XP_040687195.1">
    <property type="nucleotide sequence ID" value="XM_040839156.1"/>
</dbReference>
<keyword evidence="1" id="KW-0732">Signal</keyword>
<dbReference type="AlphaFoldDB" id="A0A1L9RF67"/>
<evidence type="ECO:0008006" key="4">
    <source>
        <dbReference type="Google" id="ProtNLM"/>
    </source>
</evidence>
<sequence length="218" mass="24804">MKLHFLFAFLLATAPCSEGKVKNKISLQWSICDKNPQTVLQKLGEDSYDPDKLDPISYYDTHPPMYAPRGFMFRTKVRAGKEISVVKVKVNTSTTDVAHAKCLWDRYGNDTSFFCAKQSTIKGSQMWRKKQVALAENFTTVAWDELVEFGPYWNPKWKKLNITGYQADFDDVVAGSHHLMELEAKVPLNESHVAYNKITNHLKKAGVVICNPEEPKIS</sequence>
<accession>A0A1L9RF67</accession>
<dbReference type="VEuPathDB" id="FungiDB:ASPWEDRAFT_71034"/>
<feature type="chain" id="PRO_5012092369" description="CYTH domain-containing protein" evidence="1">
    <location>
        <begin position="20"/>
        <end position="218"/>
    </location>
</feature>
<keyword evidence="3" id="KW-1185">Reference proteome</keyword>
<dbReference type="Proteomes" id="UP000184383">
    <property type="component" value="Unassembled WGS sequence"/>
</dbReference>
<evidence type="ECO:0000256" key="1">
    <source>
        <dbReference type="SAM" id="SignalP"/>
    </source>
</evidence>